<dbReference type="PANTHER" id="PTHR32089">
    <property type="entry name" value="METHYL-ACCEPTING CHEMOTAXIS PROTEIN MCPB"/>
    <property type="match status" value="1"/>
</dbReference>
<dbReference type="Gene3D" id="1.10.287.950">
    <property type="entry name" value="Methyl-accepting chemotaxis protein"/>
    <property type="match status" value="1"/>
</dbReference>
<dbReference type="Pfam" id="PF00672">
    <property type="entry name" value="HAMP"/>
    <property type="match status" value="1"/>
</dbReference>
<dbReference type="Pfam" id="PF00015">
    <property type="entry name" value="MCPsignal"/>
    <property type="match status" value="1"/>
</dbReference>
<keyword evidence="4" id="KW-0472">Membrane</keyword>
<evidence type="ECO:0000256" key="4">
    <source>
        <dbReference type="SAM" id="Phobius"/>
    </source>
</evidence>
<keyword evidence="8" id="KW-1185">Reference proteome</keyword>
<protein>
    <submittedName>
        <fullName evidence="7">HAMP domain-containing methyl-accepting chemotaxis protein</fullName>
    </submittedName>
</protein>
<evidence type="ECO:0000313" key="8">
    <source>
        <dbReference type="Proteomes" id="UP001432995"/>
    </source>
</evidence>
<keyword evidence="4" id="KW-1133">Transmembrane helix</keyword>
<comment type="caution">
    <text evidence="7">The sequence shown here is derived from an EMBL/GenBank/DDBJ whole genome shotgun (WGS) entry which is preliminary data.</text>
</comment>
<feature type="transmembrane region" description="Helical" evidence="4">
    <location>
        <begin position="317"/>
        <end position="339"/>
    </location>
</feature>
<dbReference type="Proteomes" id="UP001432995">
    <property type="component" value="Unassembled WGS sequence"/>
</dbReference>
<dbReference type="EMBL" id="JBELQD010000004">
    <property type="protein sequence ID" value="MER2287851.1"/>
    <property type="molecule type" value="Genomic_DNA"/>
</dbReference>
<dbReference type="SUPFAM" id="SSF58104">
    <property type="entry name" value="Methyl-accepting chemotaxis protein (MCP) signaling domain"/>
    <property type="match status" value="1"/>
</dbReference>
<gene>
    <name evidence="7" type="ORF">ABS770_06230</name>
</gene>
<dbReference type="PANTHER" id="PTHR32089:SF112">
    <property type="entry name" value="LYSOZYME-LIKE PROTEIN-RELATED"/>
    <property type="match status" value="1"/>
</dbReference>
<dbReference type="Gene3D" id="6.10.340.10">
    <property type="match status" value="1"/>
</dbReference>
<evidence type="ECO:0000259" key="6">
    <source>
        <dbReference type="PROSITE" id="PS50885"/>
    </source>
</evidence>
<organism evidence="7 8">
    <name type="scientific">Methylobacterium brachiatum</name>
    <dbReference type="NCBI Taxonomy" id="269660"/>
    <lineage>
        <taxon>Bacteria</taxon>
        <taxon>Pseudomonadati</taxon>
        <taxon>Pseudomonadota</taxon>
        <taxon>Alphaproteobacteria</taxon>
        <taxon>Hyphomicrobiales</taxon>
        <taxon>Methylobacteriaceae</taxon>
        <taxon>Methylobacterium</taxon>
    </lineage>
</organism>
<sequence>MITITLLLSASLIAISAFEMISQNRKRSAAESVATNATIDSNLFSSLIRFRLERAYGDVALMGEPSSNREYRDIATRARPDLDQNITAVLAALSTSPNDDFKASGAEIGRLMDLWKRMRPEVDKAFDIPIAARDGAMLKRLRDLGPEIVKALEASSMMLEREIRTLDPSTGTMLDGNAAVWLARTHSGNEGAAIYNVVVNHRAATEAERQEIRASGIRASTAWGMVGRIMTLPNVDPSVKAAYRAANEAFFEGPFYRLRSEIARTVADGGMPTNERDLETWRREQIKGLTALVETASSMMKAVVSHAELEFRDARNAFLIFAAVALAATAVSAAAIWLIHRRVVRGILDLSGAMHAIAGGAVETIVPGAGRSDEIGTMASAVQVFKDNLNRTRALEVEADEARQAAANERKTGLHQMADSFEAAIGSIVGQVSSSATELQTTARTMTASATQTASESITVASAAEEAASNVNTVAAAAEELGVSVQEIGRQVDGSAKLAQGAVAEVGETGALVQELSTTVSRIGDVVGLISSIAGQTNLLALNATIEAARAGDAGRGFAVVASEVKALAEQTAKATEEISGQITRVQAATGQAVTAIGGIAARIREISGVATSIAAAVEEQGAATQEIVRNVGQAAAGTGEVTSHITDVAEAAEQTGKAASQVLGAASVLSRQSGHLTTEVARFLATVRAA</sequence>
<evidence type="ECO:0000256" key="3">
    <source>
        <dbReference type="PROSITE-ProRule" id="PRU00284"/>
    </source>
</evidence>
<comment type="similarity">
    <text evidence="2">Belongs to the methyl-accepting chemotaxis (MCP) protein family.</text>
</comment>
<evidence type="ECO:0000259" key="5">
    <source>
        <dbReference type="PROSITE" id="PS50111"/>
    </source>
</evidence>
<evidence type="ECO:0000313" key="7">
    <source>
        <dbReference type="EMBL" id="MER2287851.1"/>
    </source>
</evidence>
<accession>A0ABV1QZ83</accession>
<dbReference type="PROSITE" id="PS50111">
    <property type="entry name" value="CHEMOTAXIS_TRANSDUC_2"/>
    <property type="match status" value="1"/>
</dbReference>
<evidence type="ECO:0000256" key="1">
    <source>
        <dbReference type="ARBA" id="ARBA00023224"/>
    </source>
</evidence>
<feature type="domain" description="HAMP" evidence="6">
    <location>
        <begin position="341"/>
        <end position="394"/>
    </location>
</feature>
<dbReference type="SMART" id="SM00283">
    <property type="entry name" value="MA"/>
    <property type="match status" value="1"/>
</dbReference>
<dbReference type="InterPro" id="IPR004089">
    <property type="entry name" value="MCPsignal_dom"/>
</dbReference>
<dbReference type="SMART" id="SM00304">
    <property type="entry name" value="HAMP"/>
    <property type="match status" value="1"/>
</dbReference>
<proteinExistence type="inferred from homology"/>
<dbReference type="InterPro" id="IPR003660">
    <property type="entry name" value="HAMP_dom"/>
</dbReference>
<keyword evidence="4" id="KW-0812">Transmembrane</keyword>
<evidence type="ECO:0000256" key="2">
    <source>
        <dbReference type="ARBA" id="ARBA00029447"/>
    </source>
</evidence>
<reference evidence="7" key="1">
    <citation type="submission" date="2024-06" db="EMBL/GenBank/DDBJ databases">
        <authorList>
            <person name="Campbell A.G."/>
        </authorList>
    </citation>
    <scope>NUCLEOTIDE SEQUENCE</scope>
    <source>
        <strain evidence="7">EM17</strain>
    </source>
</reference>
<keyword evidence="1 3" id="KW-0807">Transducer</keyword>
<name>A0ABV1QZ83_9HYPH</name>
<dbReference type="PROSITE" id="PS50885">
    <property type="entry name" value="HAMP"/>
    <property type="match status" value="1"/>
</dbReference>
<feature type="domain" description="Methyl-accepting transducer" evidence="5">
    <location>
        <begin position="435"/>
        <end position="671"/>
    </location>
</feature>